<evidence type="ECO:0000313" key="1">
    <source>
        <dbReference type="EMBL" id="CAD7697079.1"/>
    </source>
</evidence>
<evidence type="ECO:0000313" key="2">
    <source>
        <dbReference type="Proteomes" id="UP000708148"/>
    </source>
</evidence>
<protein>
    <submittedName>
        <fullName evidence="1">Uncharacterized protein</fullName>
    </submittedName>
</protein>
<gene>
    <name evidence="1" type="ORF">OSTQU699_LOCUS2440</name>
</gene>
<keyword evidence="2" id="KW-1185">Reference proteome</keyword>
<name>A0A8S1IQ28_9CHLO</name>
<dbReference type="EMBL" id="CAJHUC010000600">
    <property type="protein sequence ID" value="CAD7697079.1"/>
    <property type="molecule type" value="Genomic_DNA"/>
</dbReference>
<accession>A0A8S1IQ28</accession>
<proteinExistence type="predicted"/>
<sequence>MSHTTCCYRSLTHMRCVCAATHVFVRTAGFPTLVVVSTVGTHTDEELYHLLQHLDKLDMSLFNNSTIQQFLPQLPAKGTLHDELYLQAKLKELLRDLTFLDTYENSVIFM</sequence>
<dbReference type="AlphaFoldDB" id="A0A8S1IQ28"/>
<comment type="caution">
    <text evidence="1">The sequence shown here is derived from an EMBL/GenBank/DDBJ whole genome shotgun (WGS) entry which is preliminary data.</text>
</comment>
<organism evidence="1 2">
    <name type="scientific">Ostreobium quekettii</name>
    <dbReference type="NCBI Taxonomy" id="121088"/>
    <lineage>
        <taxon>Eukaryota</taxon>
        <taxon>Viridiplantae</taxon>
        <taxon>Chlorophyta</taxon>
        <taxon>core chlorophytes</taxon>
        <taxon>Ulvophyceae</taxon>
        <taxon>TCBD clade</taxon>
        <taxon>Bryopsidales</taxon>
        <taxon>Ostreobineae</taxon>
        <taxon>Ostreobiaceae</taxon>
        <taxon>Ostreobium</taxon>
    </lineage>
</organism>
<dbReference type="OrthoDB" id="15478at2759"/>
<dbReference type="Proteomes" id="UP000708148">
    <property type="component" value="Unassembled WGS sequence"/>
</dbReference>
<reference evidence="1" key="1">
    <citation type="submission" date="2020-12" db="EMBL/GenBank/DDBJ databases">
        <authorList>
            <person name="Iha C."/>
        </authorList>
    </citation>
    <scope>NUCLEOTIDE SEQUENCE</scope>
</reference>